<evidence type="ECO:0000256" key="1">
    <source>
        <dbReference type="SAM" id="Phobius"/>
    </source>
</evidence>
<dbReference type="AlphaFoldDB" id="A0A2A5CCC6"/>
<sequence>MNFNDFIELLVVASVAIGFLTTYLMLNKIWSRKSDENVANSVSVFASLLGIASTLPFLIKYGLLDGEYKGAAKAVVSIFSSALFLLIGSGYWVRNKSKRESLWSKFKKAIKLEGHEAGDLVKALLLPAGADKMLIILRQLALIDNRIDEREFEFIDTFAKFWNIPFDRDSLEGELAASSVESGYIELRFSVADYLNIEPPVEQSSHLRDVLNALAASDKEVSDEESFILKEINSMLDAYASNELSQDQFEVAIAPQDSDQEDLLKKLLPELIASEINGGKGYVVGTYFSYDFAQMVSKKYRSLNLFTAIDTLHAESAE</sequence>
<keyword evidence="1" id="KW-0472">Membrane</keyword>
<dbReference type="SUPFAM" id="SSF158682">
    <property type="entry name" value="TerB-like"/>
    <property type="match status" value="1"/>
</dbReference>
<gene>
    <name evidence="2" type="ORF">COA71_08990</name>
</gene>
<dbReference type="Gene3D" id="1.10.3680.10">
    <property type="entry name" value="TerB-like"/>
    <property type="match status" value="1"/>
</dbReference>
<reference evidence="3" key="1">
    <citation type="submission" date="2017-08" db="EMBL/GenBank/DDBJ databases">
        <title>A dynamic microbial community with high functional redundancy inhabits the cold, oxic subseafloor aquifer.</title>
        <authorList>
            <person name="Tully B.J."/>
            <person name="Wheat C.G."/>
            <person name="Glazer B.T."/>
            <person name="Huber J.A."/>
        </authorList>
    </citation>
    <scope>NUCLEOTIDE SEQUENCE [LARGE SCALE GENOMIC DNA]</scope>
</reference>
<feature type="transmembrane region" description="Helical" evidence="1">
    <location>
        <begin position="6"/>
        <end position="26"/>
    </location>
</feature>
<dbReference type="InterPro" id="IPR029024">
    <property type="entry name" value="TerB-like"/>
</dbReference>
<organism evidence="2 3">
    <name type="scientific">SAR86 cluster bacterium</name>
    <dbReference type="NCBI Taxonomy" id="2030880"/>
    <lineage>
        <taxon>Bacteria</taxon>
        <taxon>Pseudomonadati</taxon>
        <taxon>Pseudomonadota</taxon>
        <taxon>Gammaproteobacteria</taxon>
        <taxon>SAR86 cluster</taxon>
    </lineage>
</organism>
<accession>A0A2A5CCC6</accession>
<feature type="transmembrane region" description="Helical" evidence="1">
    <location>
        <begin position="38"/>
        <end position="59"/>
    </location>
</feature>
<dbReference type="CDD" id="cd07177">
    <property type="entry name" value="terB_like"/>
    <property type="match status" value="1"/>
</dbReference>
<evidence type="ECO:0000313" key="2">
    <source>
        <dbReference type="EMBL" id="PCJ41171.1"/>
    </source>
</evidence>
<dbReference type="EMBL" id="NVWI01000006">
    <property type="protein sequence ID" value="PCJ41171.1"/>
    <property type="molecule type" value="Genomic_DNA"/>
</dbReference>
<keyword evidence="1" id="KW-0812">Transmembrane</keyword>
<feature type="transmembrane region" description="Helical" evidence="1">
    <location>
        <begin position="71"/>
        <end position="93"/>
    </location>
</feature>
<evidence type="ECO:0000313" key="3">
    <source>
        <dbReference type="Proteomes" id="UP000228987"/>
    </source>
</evidence>
<comment type="caution">
    <text evidence="2">The sequence shown here is derived from an EMBL/GenBank/DDBJ whole genome shotgun (WGS) entry which is preliminary data.</text>
</comment>
<name>A0A2A5CCC6_9GAMM</name>
<evidence type="ECO:0008006" key="4">
    <source>
        <dbReference type="Google" id="ProtNLM"/>
    </source>
</evidence>
<keyword evidence="1" id="KW-1133">Transmembrane helix</keyword>
<protein>
    <recommendedName>
        <fullName evidence="4">TerB family tellurite resistance protein</fullName>
    </recommendedName>
</protein>
<dbReference type="Proteomes" id="UP000228987">
    <property type="component" value="Unassembled WGS sequence"/>
</dbReference>
<proteinExistence type="predicted"/>